<dbReference type="InterPro" id="IPR011604">
    <property type="entry name" value="PDDEXK-like_dom_sf"/>
</dbReference>
<dbReference type="Gene3D" id="3.90.320.10">
    <property type="match status" value="1"/>
</dbReference>
<comment type="caution">
    <text evidence="2">The sequence shown here is derived from an EMBL/GenBank/DDBJ whole genome shotgun (WGS) entry which is preliminary data.</text>
</comment>
<accession>A0A0G0LA09</accession>
<dbReference type="AlphaFoldDB" id="A0A0G0LA09"/>
<reference evidence="2 3" key="1">
    <citation type="journal article" date="2015" name="Nature">
        <title>rRNA introns, odd ribosomes, and small enigmatic genomes across a large radiation of phyla.</title>
        <authorList>
            <person name="Brown C.T."/>
            <person name="Hug L.A."/>
            <person name="Thomas B.C."/>
            <person name="Sharon I."/>
            <person name="Castelle C.J."/>
            <person name="Singh A."/>
            <person name="Wilkins M.J."/>
            <person name="Williams K.H."/>
            <person name="Banfield J.F."/>
        </authorList>
    </citation>
    <scope>NUCLEOTIDE SEQUENCE [LARGE SCALE GENOMIC DNA]</scope>
</reference>
<dbReference type="Pfam" id="PF12705">
    <property type="entry name" value="PDDEXK_1"/>
    <property type="match status" value="1"/>
</dbReference>
<dbReference type="InterPro" id="IPR038726">
    <property type="entry name" value="PDDEXK_AddAB-type"/>
</dbReference>
<feature type="domain" description="PD-(D/E)XK endonuclease-like" evidence="1">
    <location>
        <begin position="86"/>
        <end position="211"/>
    </location>
</feature>
<name>A0A0G0LA09_9BACT</name>
<evidence type="ECO:0000259" key="1">
    <source>
        <dbReference type="Pfam" id="PF12705"/>
    </source>
</evidence>
<protein>
    <recommendedName>
        <fullName evidence="1">PD-(D/E)XK endonuclease-like domain-containing protein</fullName>
    </recommendedName>
</protein>
<evidence type="ECO:0000313" key="2">
    <source>
        <dbReference type="EMBL" id="KKQ84680.1"/>
    </source>
</evidence>
<dbReference type="EMBL" id="LBVL01000015">
    <property type="protein sequence ID" value="KKQ84680.1"/>
    <property type="molecule type" value="Genomic_DNA"/>
</dbReference>
<evidence type="ECO:0000313" key="3">
    <source>
        <dbReference type="Proteomes" id="UP000034081"/>
    </source>
</evidence>
<organism evidence="2 3">
    <name type="scientific">Candidatus Woesebacteria bacterium GW2011_GWB1_38_8</name>
    <dbReference type="NCBI Taxonomy" id="1618570"/>
    <lineage>
        <taxon>Bacteria</taxon>
        <taxon>Candidatus Woeseibacteriota</taxon>
    </lineage>
</organism>
<gene>
    <name evidence="2" type="ORF">UT08_C0015G0016</name>
</gene>
<sequence>MYKLSPSDFKYLYEDCKHCYYQKVKGVIKELPSIGMPGVFTKMNSLLQNAIIGMDLREINSVLPAGKIEVKEGFLKSKPIPPTNDCFIGGRFDIASRLDDGTYSVIDFKITDPNEDKIQKFFAQLHVYKFALENPDFGEAKKVSKMGVIAINPEEITFPGDNVIFKAKPQWFEIAEDMDRFYAFISEVSQLLNGPEPVENPDSCKWCYYRICTQKKQNVQENIPF</sequence>
<proteinExistence type="predicted"/>
<dbReference type="Proteomes" id="UP000034081">
    <property type="component" value="Unassembled WGS sequence"/>
</dbReference>